<comment type="subcellular location">
    <subcellularLocation>
        <location evidence="1">Secreted</location>
    </subcellularLocation>
</comment>
<dbReference type="GO" id="GO:0005576">
    <property type="term" value="C:extracellular region"/>
    <property type="evidence" value="ECO:0007669"/>
    <property type="project" value="UniProtKB-SubCell"/>
</dbReference>
<feature type="chain" id="PRO_5040481415" evidence="6">
    <location>
        <begin position="29"/>
        <end position="241"/>
    </location>
</feature>
<dbReference type="OrthoDB" id="958254at2759"/>
<evidence type="ECO:0000256" key="1">
    <source>
        <dbReference type="ARBA" id="ARBA00004613"/>
    </source>
</evidence>
<dbReference type="EMBL" id="MU150270">
    <property type="protein sequence ID" value="KAF9462638.1"/>
    <property type="molecule type" value="Genomic_DNA"/>
</dbReference>
<sequence>MYYTTRSQTTMLGRLLSFALLMFTPVTGENITLEYQRYWAVTPSSDIKVPVQLGVMSRCPDALLCENVFDRVLEKVSERVDLSLIYIAKINASEPYFGVQCLHGPQECAGNVQQLCVAEYEPAIKWWQFIQCQNFQGRTMIGDPGTAMKCAKASGFDWESSDVGHCAGKDGSGRSIEGINLLKQSIAMAEHLHVEKSCTVLINGRKVCIHDGTWKQCEDGHTVNDFVRQINDEYERLNKKL</sequence>
<dbReference type="PANTHER" id="PTHR13234:SF8">
    <property type="entry name" value="GAMMA-INTERFERON-INDUCIBLE LYSOSOMAL THIOL REDUCTASE"/>
    <property type="match status" value="1"/>
</dbReference>
<evidence type="ECO:0000256" key="4">
    <source>
        <dbReference type="ARBA" id="ARBA00022729"/>
    </source>
</evidence>
<feature type="signal peptide" evidence="6">
    <location>
        <begin position="1"/>
        <end position="28"/>
    </location>
</feature>
<evidence type="ECO:0000256" key="2">
    <source>
        <dbReference type="ARBA" id="ARBA00005679"/>
    </source>
</evidence>
<evidence type="ECO:0000256" key="6">
    <source>
        <dbReference type="SAM" id="SignalP"/>
    </source>
</evidence>
<accession>A0A9P6CJA8</accession>
<dbReference type="GO" id="GO:0016671">
    <property type="term" value="F:oxidoreductase activity, acting on a sulfur group of donors, disulfide as acceptor"/>
    <property type="evidence" value="ECO:0007669"/>
    <property type="project" value="InterPro"/>
</dbReference>
<reference evidence="7" key="1">
    <citation type="submission" date="2020-11" db="EMBL/GenBank/DDBJ databases">
        <authorList>
            <consortium name="DOE Joint Genome Institute"/>
            <person name="Ahrendt S."/>
            <person name="Riley R."/>
            <person name="Andreopoulos W."/>
            <person name="Labutti K."/>
            <person name="Pangilinan J."/>
            <person name="Ruiz-Duenas F.J."/>
            <person name="Barrasa J.M."/>
            <person name="Sanchez-Garcia M."/>
            <person name="Camarero S."/>
            <person name="Miyauchi S."/>
            <person name="Serrano A."/>
            <person name="Linde D."/>
            <person name="Babiker R."/>
            <person name="Drula E."/>
            <person name="Ayuso-Fernandez I."/>
            <person name="Pacheco R."/>
            <person name="Padilla G."/>
            <person name="Ferreira P."/>
            <person name="Barriuso J."/>
            <person name="Kellner H."/>
            <person name="Castanera R."/>
            <person name="Alfaro M."/>
            <person name="Ramirez L."/>
            <person name="Pisabarro A.G."/>
            <person name="Kuo A."/>
            <person name="Tritt A."/>
            <person name="Lipzen A."/>
            <person name="He G."/>
            <person name="Yan M."/>
            <person name="Ng V."/>
            <person name="Cullen D."/>
            <person name="Martin F."/>
            <person name="Rosso M.-N."/>
            <person name="Henrissat B."/>
            <person name="Hibbett D."/>
            <person name="Martinez A.T."/>
            <person name="Grigoriev I.V."/>
        </authorList>
    </citation>
    <scope>NUCLEOTIDE SEQUENCE</scope>
    <source>
        <strain evidence="7">CBS 247.69</strain>
    </source>
</reference>
<evidence type="ECO:0000256" key="3">
    <source>
        <dbReference type="ARBA" id="ARBA00022525"/>
    </source>
</evidence>
<keyword evidence="8" id="KW-1185">Reference proteome</keyword>
<gene>
    <name evidence="7" type="ORF">BDZ94DRAFT_1260902</name>
</gene>
<comment type="caution">
    <text evidence="7">The sequence shown here is derived from an EMBL/GenBank/DDBJ whole genome shotgun (WGS) entry which is preliminary data.</text>
</comment>
<keyword evidence="5" id="KW-0325">Glycoprotein</keyword>
<dbReference type="AlphaFoldDB" id="A0A9P6CJA8"/>
<dbReference type="Pfam" id="PF03227">
    <property type="entry name" value="GILT"/>
    <property type="match status" value="1"/>
</dbReference>
<dbReference type="PANTHER" id="PTHR13234">
    <property type="entry name" value="GAMMA-INTERFERON INDUCIBLE LYSOSOMAL THIOL REDUCTASE GILT"/>
    <property type="match status" value="1"/>
</dbReference>
<evidence type="ECO:0000313" key="8">
    <source>
        <dbReference type="Proteomes" id="UP000807353"/>
    </source>
</evidence>
<evidence type="ECO:0000313" key="7">
    <source>
        <dbReference type="EMBL" id="KAF9462638.1"/>
    </source>
</evidence>
<evidence type="ECO:0000256" key="5">
    <source>
        <dbReference type="ARBA" id="ARBA00023180"/>
    </source>
</evidence>
<dbReference type="InterPro" id="IPR004911">
    <property type="entry name" value="Interferon-induced_GILT"/>
</dbReference>
<organism evidence="7 8">
    <name type="scientific">Collybia nuda</name>
    <dbReference type="NCBI Taxonomy" id="64659"/>
    <lineage>
        <taxon>Eukaryota</taxon>
        <taxon>Fungi</taxon>
        <taxon>Dikarya</taxon>
        <taxon>Basidiomycota</taxon>
        <taxon>Agaricomycotina</taxon>
        <taxon>Agaricomycetes</taxon>
        <taxon>Agaricomycetidae</taxon>
        <taxon>Agaricales</taxon>
        <taxon>Tricholomatineae</taxon>
        <taxon>Clitocybaceae</taxon>
        <taxon>Collybia</taxon>
    </lineage>
</organism>
<dbReference type="Proteomes" id="UP000807353">
    <property type="component" value="Unassembled WGS sequence"/>
</dbReference>
<protein>
    <submittedName>
        <fullName evidence="7">Uncharacterized protein</fullName>
    </submittedName>
</protein>
<comment type="similarity">
    <text evidence="2">Belongs to the GILT family.</text>
</comment>
<keyword evidence="4 6" id="KW-0732">Signal</keyword>
<name>A0A9P6CJA8_9AGAR</name>
<proteinExistence type="inferred from homology"/>
<keyword evidence="3" id="KW-0964">Secreted</keyword>